<name>A0A9P3C9W5_9PEZI</name>
<dbReference type="GeneID" id="68286541"/>
<feature type="transmembrane region" description="Helical" evidence="2">
    <location>
        <begin position="165"/>
        <end position="188"/>
    </location>
</feature>
<dbReference type="AlphaFoldDB" id="A0A9P3C9W5"/>
<evidence type="ECO:0000313" key="3">
    <source>
        <dbReference type="EMBL" id="GIZ37521.1"/>
    </source>
</evidence>
<evidence type="ECO:0000256" key="1">
    <source>
        <dbReference type="SAM" id="MobiDB-lite"/>
    </source>
</evidence>
<dbReference type="Proteomes" id="UP000825890">
    <property type="component" value="Unassembled WGS sequence"/>
</dbReference>
<keyword evidence="2" id="KW-0812">Transmembrane</keyword>
<keyword evidence="4" id="KW-1185">Reference proteome</keyword>
<feature type="region of interest" description="Disordered" evidence="1">
    <location>
        <begin position="196"/>
        <end position="338"/>
    </location>
</feature>
<keyword evidence="2" id="KW-1133">Transmembrane helix</keyword>
<feature type="compositionally biased region" description="Basic and acidic residues" evidence="1">
    <location>
        <begin position="239"/>
        <end position="252"/>
    </location>
</feature>
<keyword evidence="2" id="KW-0472">Membrane</keyword>
<sequence>MPFFSRLCEAVSSKQDDVEFLEATGGSEAVVTFLRWIRGTREEEESPRRDTGGAVLQRRQNSFQEFQASKHSEAVASAQAAAASAANAASSSVANAITAGVSVTSTMTSATTSIAPDRATAGIAGSPMDTATATTSLTGNNQTASAEELSASFDDSGGLSEASKIGLGVGLGLGIPLLFAAVVLLCFIRRRRRGNKQTAARYSRQAQSDLSMVEQAQSVQPKADRALDAPLAGGMPPPGKRETADYNGKYDEAPPAPPAPSNVDNTSSGQNLKDAIEPASRSRDQAVAPLTLLIPGQERRSDVSREASPSRSHSPASPVSPISVVSQVSSRPSSLKAL</sequence>
<feature type="region of interest" description="Disordered" evidence="1">
    <location>
        <begin position="120"/>
        <end position="155"/>
    </location>
</feature>
<feature type="compositionally biased region" description="Polar residues" evidence="1">
    <location>
        <begin position="262"/>
        <end position="271"/>
    </location>
</feature>
<dbReference type="EMBL" id="BOLY01000001">
    <property type="protein sequence ID" value="GIZ37521.1"/>
    <property type="molecule type" value="Genomic_DNA"/>
</dbReference>
<feature type="compositionally biased region" description="Basic and acidic residues" evidence="1">
    <location>
        <begin position="274"/>
        <end position="284"/>
    </location>
</feature>
<protein>
    <recommendedName>
        <fullName evidence="5">Mid2 domain-containing protein</fullName>
    </recommendedName>
</protein>
<reference evidence="3 4" key="1">
    <citation type="submission" date="2021-01" db="EMBL/GenBank/DDBJ databases">
        <title>Cercospora kikuchii MAFF 305040 whole genome shotgun sequence.</title>
        <authorList>
            <person name="Kashiwa T."/>
            <person name="Suzuki T."/>
        </authorList>
    </citation>
    <scope>NUCLEOTIDE SEQUENCE [LARGE SCALE GENOMIC DNA]</scope>
    <source>
        <strain evidence="3 4">MAFF 305040</strain>
    </source>
</reference>
<dbReference type="OrthoDB" id="3650079at2759"/>
<accession>A0A9P3C9W5</accession>
<evidence type="ECO:0008006" key="5">
    <source>
        <dbReference type="Google" id="ProtNLM"/>
    </source>
</evidence>
<comment type="caution">
    <text evidence="3">The sequence shown here is derived from an EMBL/GenBank/DDBJ whole genome shotgun (WGS) entry which is preliminary data.</text>
</comment>
<feature type="compositionally biased region" description="Polar residues" evidence="1">
    <location>
        <begin position="129"/>
        <end position="145"/>
    </location>
</feature>
<evidence type="ECO:0000256" key="2">
    <source>
        <dbReference type="SAM" id="Phobius"/>
    </source>
</evidence>
<feature type="compositionally biased region" description="Low complexity" evidence="1">
    <location>
        <begin position="306"/>
        <end position="338"/>
    </location>
</feature>
<evidence type="ECO:0000313" key="4">
    <source>
        <dbReference type="Proteomes" id="UP000825890"/>
    </source>
</evidence>
<organism evidence="3 4">
    <name type="scientific">Cercospora kikuchii</name>
    <dbReference type="NCBI Taxonomy" id="84275"/>
    <lineage>
        <taxon>Eukaryota</taxon>
        <taxon>Fungi</taxon>
        <taxon>Dikarya</taxon>
        <taxon>Ascomycota</taxon>
        <taxon>Pezizomycotina</taxon>
        <taxon>Dothideomycetes</taxon>
        <taxon>Dothideomycetidae</taxon>
        <taxon>Mycosphaerellales</taxon>
        <taxon>Mycosphaerellaceae</taxon>
        <taxon>Cercospora</taxon>
    </lineage>
</organism>
<feature type="compositionally biased region" description="Polar residues" evidence="1">
    <location>
        <begin position="196"/>
        <end position="220"/>
    </location>
</feature>
<proteinExistence type="predicted"/>
<dbReference type="RefSeq" id="XP_044652008.1">
    <property type="nucleotide sequence ID" value="XM_044796073.1"/>
</dbReference>
<gene>
    <name evidence="3" type="ORF">CKM354_000096600</name>
</gene>